<gene>
    <name evidence="2" type="ORF">DCAR_015872</name>
    <name evidence="3" type="ORF">DCAR_0414828</name>
</gene>
<accession>A0A165A1P0</accession>
<reference evidence="2" key="1">
    <citation type="journal article" date="2016" name="Nat. Genet.">
        <title>A high-quality carrot genome assembly provides new insights into carotenoid accumulation and asterid genome evolution.</title>
        <authorList>
            <person name="Iorizzo M."/>
            <person name="Ellison S."/>
            <person name="Senalik D."/>
            <person name="Zeng P."/>
            <person name="Satapoomin P."/>
            <person name="Huang J."/>
            <person name="Bowman M."/>
            <person name="Iovene M."/>
            <person name="Sanseverino W."/>
            <person name="Cavagnaro P."/>
            <person name="Yildiz M."/>
            <person name="Macko-Podgorni A."/>
            <person name="Moranska E."/>
            <person name="Grzebelus E."/>
            <person name="Grzebelus D."/>
            <person name="Ashrafi H."/>
            <person name="Zheng Z."/>
            <person name="Cheng S."/>
            <person name="Spooner D."/>
            <person name="Van Deynze A."/>
            <person name="Simon P."/>
        </authorList>
    </citation>
    <scope>NUCLEOTIDE SEQUENCE [LARGE SCALE GENOMIC DNA]</scope>
    <source>
        <tissue evidence="2">Leaf</tissue>
    </source>
</reference>
<sequence length="47" mass="5469">MHLFSSHYSSTITDQTKTMIPLPILMMVMPSIMMIYILHLSEDELIN</sequence>
<evidence type="ECO:0000313" key="2">
    <source>
        <dbReference type="EMBL" id="KZM96766.1"/>
    </source>
</evidence>
<name>A0A165A1P0_DAUCS</name>
<evidence type="ECO:0000256" key="1">
    <source>
        <dbReference type="SAM" id="Phobius"/>
    </source>
</evidence>
<dbReference type="EMBL" id="CP093346">
    <property type="protein sequence ID" value="WOG95506.1"/>
    <property type="molecule type" value="Genomic_DNA"/>
</dbReference>
<dbReference type="Proteomes" id="UP000077755">
    <property type="component" value="Chromosome 4"/>
</dbReference>
<keyword evidence="1" id="KW-0812">Transmembrane</keyword>
<keyword evidence="4" id="KW-1185">Reference proteome</keyword>
<organism evidence="2">
    <name type="scientific">Daucus carota subsp. sativus</name>
    <name type="common">Carrot</name>
    <dbReference type="NCBI Taxonomy" id="79200"/>
    <lineage>
        <taxon>Eukaryota</taxon>
        <taxon>Viridiplantae</taxon>
        <taxon>Streptophyta</taxon>
        <taxon>Embryophyta</taxon>
        <taxon>Tracheophyta</taxon>
        <taxon>Spermatophyta</taxon>
        <taxon>Magnoliopsida</taxon>
        <taxon>eudicotyledons</taxon>
        <taxon>Gunneridae</taxon>
        <taxon>Pentapetalae</taxon>
        <taxon>asterids</taxon>
        <taxon>campanulids</taxon>
        <taxon>Apiales</taxon>
        <taxon>Apiaceae</taxon>
        <taxon>Apioideae</taxon>
        <taxon>Scandiceae</taxon>
        <taxon>Daucinae</taxon>
        <taxon>Daucus</taxon>
        <taxon>Daucus sect. Daucus</taxon>
    </lineage>
</organism>
<keyword evidence="1" id="KW-1133">Transmembrane helix</keyword>
<reference evidence="3" key="2">
    <citation type="submission" date="2022-03" db="EMBL/GenBank/DDBJ databases">
        <title>Draft title - Genomic analysis of global carrot germplasm unveils the trajectory of domestication and the origin of high carotenoid orange carrot.</title>
        <authorList>
            <person name="Iorizzo M."/>
            <person name="Ellison S."/>
            <person name="Senalik D."/>
            <person name="Macko-Podgorni A."/>
            <person name="Grzebelus D."/>
            <person name="Bostan H."/>
            <person name="Rolling W."/>
            <person name="Curaba J."/>
            <person name="Simon P."/>
        </authorList>
    </citation>
    <scope>NUCLEOTIDE SEQUENCE</scope>
    <source>
        <tissue evidence="3">Leaf</tissue>
    </source>
</reference>
<proteinExistence type="predicted"/>
<protein>
    <submittedName>
        <fullName evidence="2">Uncharacterized protein</fullName>
    </submittedName>
</protein>
<dbReference type="AlphaFoldDB" id="A0A165A1P0"/>
<evidence type="ECO:0000313" key="4">
    <source>
        <dbReference type="Proteomes" id="UP000077755"/>
    </source>
</evidence>
<dbReference type="EMBL" id="LNRQ01000004">
    <property type="protein sequence ID" value="KZM96766.1"/>
    <property type="molecule type" value="Genomic_DNA"/>
</dbReference>
<keyword evidence="1" id="KW-0472">Membrane</keyword>
<feature type="transmembrane region" description="Helical" evidence="1">
    <location>
        <begin position="20"/>
        <end position="38"/>
    </location>
</feature>
<evidence type="ECO:0000313" key="3">
    <source>
        <dbReference type="EMBL" id="WOG95506.1"/>
    </source>
</evidence>
<dbReference type="Gramene" id="KZM96766">
    <property type="protein sequence ID" value="KZM96766"/>
    <property type="gene ID" value="DCAR_015872"/>
</dbReference>